<accession>K2LSC5</accession>
<sequence length="38" mass="4699">MKSFFFFCHLEKILEFCIFCAFVWVVLKGFLDFILMER</sequence>
<dbReference type="AlphaFoldDB" id="K2LSC5"/>
<keyword evidence="1" id="KW-0812">Transmembrane</keyword>
<feature type="transmembrane region" description="Helical" evidence="1">
    <location>
        <begin position="13"/>
        <end position="35"/>
    </location>
</feature>
<name>K2LSC5_HELPX</name>
<keyword evidence="1" id="KW-1133">Transmembrane helix</keyword>
<dbReference type="EMBL" id="AMOV01000001">
    <property type="protein sequence ID" value="EKE92865.1"/>
    <property type="molecule type" value="Genomic_DNA"/>
</dbReference>
<reference evidence="2 3" key="1">
    <citation type="journal article" date="2013" name="Pathog. Dis.">
        <title>Genome sequences of 65 Helicobacter pylori strains isolated from asymptomatic individuals and patients with gastric cancer, peptic ulcer disease, or gastritis.</title>
        <authorList>
            <person name="Blanchard T.G."/>
            <person name="Czinn S.J."/>
            <person name="Correa P."/>
            <person name="Nakazawa T."/>
            <person name="Keelan M."/>
            <person name="Morningstar L."/>
            <person name="Santana-Cruz I."/>
            <person name="Maroo A."/>
            <person name="McCracken C."/>
            <person name="Shefchek K."/>
            <person name="Daugherty S."/>
            <person name="Song Y."/>
            <person name="Fraser C.M."/>
            <person name="Fricke W.F."/>
        </authorList>
    </citation>
    <scope>NUCLEOTIDE SEQUENCE [LARGE SCALE GENOMIC DNA]</scope>
    <source>
        <strain evidence="2 3">R038b</strain>
    </source>
</reference>
<organism evidence="2 3">
    <name type="scientific">Helicobacter pylori R038b</name>
    <dbReference type="NCBI Taxonomy" id="1145115"/>
    <lineage>
        <taxon>Bacteria</taxon>
        <taxon>Pseudomonadati</taxon>
        <taxon>Campylobacterota</taxon>
        <taxon>Epsilonproteobacteria</taxon>
        <taxon>Campylobacterales</taxon>
        <taxon>Helicobacteraceae</taxon>
        <taxon>Helicobacter</taxon>
    </lineage>
</organism>
<comment type="caution">
    <text evidence="2">The sequence shown here is derived from an EMBL/GenBank/DDBJ whole genome shotgun (WGS) entry which is preliminary data.</text>
</comment>
<dbReference type="PATRIC" id="fig|1145115.3.peg.81"/>
<evidence type="ECO:0000256" key="1">
    <source>
        <dbReference type="SAM" id="Phobius"/>
    </source>
</evidence>
<evidence type="ECO:0000313" key="2">
    <source>
        <dbReference type="EMBL" id="EKE92865.1"/>
    </source>
</evidence>
<dbReference type="Proteomes" id="UP000006766">
    <property type="component" value="Unassembled WGS sequence"/>
</dbReference>
<keyword evidence="1" id="KW-0472">Membrane</keyword>
<protein>
    <submittedName>
        <fullName evidence="2">Putative membrane protein</fullName>
    </submittedName>
</protein>
<evidence type="ECO:0000313" key="3">
    <source>
        <dbReference type="Proteomes" id="UP000006766"/>
    </source>
</evidence>
<gene>
    <name evidence="2" type="ORF">OUM_0087</name>
</gene>
<proteinExistence type="predicted"/>